<feature type="signal peptide" evidence="2">
    <location>
        <begin position="1"/>
        <end position="28"/>
    </location>
</feature>
<evidence type="ECO:0000313" key="4">
    <source>
        <dbReference type="Proteomes" id="UP000054858"/>
    </source>
</evidence>
<proteinExistence type="predicted"/>
<feature type="transmembrane region" description="Helical" evidence="1">
    <location>
        <begin position="67"/>
        <end position="86"/>
    </location>
</feature>
<dbReference type="PROSITE" id="PS51257">
    <property type="entry name" value="PROKAR_LIPOPROTEIN"/>
    <property type="match status" value="1"/>
</dbReference>
<feature type="chain" id="PRO_5006916102" description="DUF4381 domain-containing protein" evidence="2">
    <location>
        <begin position="29"/>
        <end position="204"/>
    </location>
</feature>
<keyword evidence="1" id="KW-1133">Transmembrane helix</keyword>
<sequence>MLNWFKKKSYQGIIFGMPSLLLSGSCSAAGGASQSKDLSGHPGSQALSQLRDIHMPLPIGWWPLAPGWYVLIILLIIVLMVAVLFLRRSYLHGQARRRALRLLAAYQQQYQREGNCQHISACISELLKRVALVYFPRKNVASLQGEAWILFLNETGKNVDFSQVRSQLLDVPYQRRGMAKDNDLTLLFSMTKKWINQRRKPCLN</sequence>
<name>A0A0W0X3C6_9GAMM</name>
<dbReference type="Proteomes" id="UP000054858">
    <property type="component" value="Unassembled WGS sequence"/>
</dbReference>
<dbReference type="RefSeq" id="WP_025386629.1">
    <property type="nucleotide sequence ID" value="NZ_KV441804.1"/>
</dbReference>
<dbReference type="EMBL" id="LNYP01000023">
    <property type="protein sequence ID" value="KTD39000.1"/>
    <property type="molecule type" value="Genomic_DNA"/>
</dbReference>
<reference evidence="3 4" key="1">
    <citation type="submission" date="2015-11" db="EMBL/GenBank/DDBJ databases">
        <title>Genomic analysis of 38 Legionella species identifies large and diverse effector repertoires.</title>
        <authorList>
            <person name="Burstein D."/>
            <person name="Amaro F."/>
            <person name="Zusman T."/>
            <person name="Lifshitz Z."/>
            <person name="Cohen O."/>
            <person name="Gilbert J.A."/>
            <person name="Pupko T."/>
            <person name="Shuman H.A."/>
            <person name="Segal G."/>
        </authorList>
    </citation>
    <scope>NUCLEOTIDE SEQUENCE [LARGE SCALE GENOMIC DNA]</scope>
    <source>
        <strain evidence="3 4">Oak Ridge-10</strain>
    </source>
</reference>
<organism evidence="3 4">
    <name type="scientific">Legionella oakridgensis</name>
    <dbReference type="NCBI Taxonomy" id="29423"/>
    <lineage>
        <taxon>Bacteria</taxon>
        <taxon>Pseudomonadati</taxon>
        <taxon>Pseudomonadota</taxon>
        <taxon>Gammaproteobacteria</taxon>
        <taxon>Legionellales</taxon>
        <taxon>Legionellaceae</taxon>
        <taxon>Legionella</taxon>
    </lineage>
</organism>
<dbReference type="PATRIC" id="fig|29423.5.peg.1174"/>
<evidence type="ECO:0000256" key="1">
    <source>
        <dbReference type="SAM" id="Phobius"/>
    </source>
</evidence>
<dbReference type="InterPro" id="IPR025489">
    <property type="entry name" value="DUF4381"/>
</dbReference>
<keyword evidence="1" id="KW-0812">Transmembrane</keyword>
<comment type="caution">
    <text evidence="3">The sequence shown here is derived from an EMBL/GenBank/DDBJ whole genome shotgun (WGS) entry which is preliminary data.</text>
</comment>
<evidence type="ECO:0000256" key="2">
    <source>
        <dbReference type="SAM" id="SignalP"/>
    </source>
</evidence>
<keyword evidence="1" id="KW-0472">Membrane</keyword>
<protein>
    <recommendedName>
        <fullName evidence="5">DUF4381 domain-containing protein</fullName>
    </recommendedName>
</protein>
<gene>
    <name evidence="3" type="ORF">Loak_1121</name>
</gene>
<keyword evidence="2" id="KW-0732">Signal</keyword>
<evidence type="ECO:0008006" key="5">
    <source>
        <dbReference type="Google" id="ProtNLM"/>
    </source>
</evidence>
<dbReference type="Pfam" id="PF14316">
    <property type="entry name" value="DUF4381"/>
    <property type="match status" value="1"/>
</dbReference>
<accession>A0A0W0X3C6</accession>
<dbReference type="AlphaFoldDB" id="A0A0W0X3C6"/>
<evidence type="ECO:0000313" key="3">
    <source>
        <dbReference type="EMBL" id="KTD39000.1"/>
    </source>
</evidence>